<dbReference type="SUPFAM" id="SSF52047">
    <property type="entry name" value="RNI-like"/>
    <property type="match status" value="1"/>
</dbReference>
<keyword evidence="2" id="KW-1185">Reference proteome</keyword>
<evidence type="ECO:0008006" key="3">
    <source>
        <dbReference type="Google" id="ProtNLM"/>
    </source>
</evidence>
<accession>A0ABR3A066</accession>
<comment type="caution">
    <text evidence="1">The sequence shown here is derived from an EMBL/GenBank/DDBJ whole genome shotgun (WGS) entry which is preliminary data.</text>
</comment>
<organism evidence="1 2">
    <name type="scientific">Marasmius tenuissimus</name>
    <dbReference type="NCBI Taxonomy" id="585030"/>
    <lineage>
        <taxon>Eukaryota</taxon>
        <taxon>Fungi</taxon>
        <taxon>Dikarya</taxon>
        <taxon>Basidiomycota</taxon>
        <taxon>Agaricomycotina</taxon>
        <taxon>Agaricomycetes</taxon>
        <taxon>Agaricomycetidae</taxon>
        <taxon>Agaricales</taxon>
        <taxon>Marasmiineae</taxon>
        <taxon>Marasmiaceae</taxon>
        <taxon>Marasmius</taxon>
    </lineage>
</organism>
<protein>
    <recommendedName>
        <fullName evidence="3">F-box domain-containing protein</fullName>
    </recommendedName>
</protein>
<dbReference type="InterPro" id="IPR032675">
    <property type="entry name" value="LRR_dom_sf"/>
</dbReference>
<sequence>MADSNERPPIESRLLKSDYVPTDLEISQTRLLLEEEELALAAQEQVLAGFCQVSDDHTIRRVKTIDRIAQLCSILSVQRKLPAELWDKIFALASLPDGQYSLTLRFFDQESSMPLSFPSLTISQVCSWWKHIAFNTPALWASISIEFASLPGSGYHILEIYLRNSKHHPLHLHLHLEGFYNNYVSPRAIRATWDAVTSSLPRCSSLSFKNLDDDLEIPPNSLQSLTVFDHATRDKRSLAKWKIALEDTPILTTVAMSFLYPLDSLPYSQLTSLRLRAVGQDDVTTFCTDILPSCERLVSLAFADLDTYDEGTRFERHHLASLPTLRTLDVFHEEEENGMEIYTAKLFTILSIHTPFLTTLRLEFWQEYAATKWPDFLTEFLKETSGSLHFLSLSIAYCDYSEKQALTDLLELVPNLTEFNIDMETTDWEGDSVDMESFGNFSRRYLDDLFHHIESKSDVLVPRLKSIAASTTGPMILDRDLVDRVLKAADSRILRSRSTDASVCSLANVNLTCRRDEDDTGWKKFKLATKARARIEALLRDGVRVSVRTLDQPPMPLKRRG</sequence>
<proteinExistence type="predicted"/>
<gene>
    <name evidence="1" type="ORF">AAF712_006311</name>
</gene>
<dbReference type="Gene3D" id="3.80.10.10">
    <property type="entry name" value="Ribonuclease Inhibitor"/>
    <property type="match status" value="1"/>
</dbReference>
<reference evidence="1 2" key="1">
    <citation type="submission" date="2024-05" db="EMBL/GenBank/DDBJ databases">
        <title>A draft genome resource for the thread blight pathogen Marasmius tenuissimus strain MS-2.</title>
        <authorList>
            <person name="Yulfo-Soto G.E."/>
            <person name="Baruah I.K."/>
            <person name="Amoako-Attah I."/>
            <person name="Bukari Y."/>
            <person name="Meinhardt L.W."/>
            <person name="Bailey B.A."/>
            <person name="Cohen S.P."/>
        </authorList>
    </citation>
    <scope>NUCLEOTIDE SEQUENCE [LARGE SCALE GENOMIC DNA]</scope>
    <source>
        <strain evidence="1 2">MS-2</strain>
    </source>
</reference>
<evidence type="ECO:0000313" key="2">
    <source>
        <dbReference type="Proteomes" id="UP001437256"/>
    </source>
</evidence>
<dbReference type="EMBL" id="JBBXMP010000033">
    <property type="protein sequence ID" value="KAL0066706.1"/>
    <property type="molecule type" value="Genomic_DNA"/>
</dbReference>
<dbReference type="Proteomes" id="UP001437256">
    <property type="component" value="Unassembled WGS sequence"/>
</dbReference>
<evidence type="ECO:0000313" key="1">
    <source>
        <dbReference type="EMBL" id="KAL0066706.1"/>
    </source>
</evidence>
<name>A0ABR3A066_9AGAR</name>